<dbReference type="Proteomes" id="UP001196843">
    <property type="component" value="Unassembled WGS sequence"/>
</dbReference>
<evidence type="ECO:0000313" key="2">
    <source>
        <dbReference type="EMBL" id="MBW9093338.1"/>
    </source>
</evidence>
<evidence type="ECO:0000313" key="3">
    <source>
        <dbReference type="Proteomes" id="UP001196843"/>
    </source>
</evidence>
<dbReference type="InterPro" id="IPR032531">
    <property type="entry name" value="DUF4956"/>
</dbReference>
<keyword evidence="1" id="KW-1133">Transmembrane helix</keyword>
<comment type="caution">
    <text evidence="2">The sequence shown here is derived from an EMBL/GenBank/DDBJ whole genome shotgun (WGS) entry which is preliminary data.</text>
</comment>
<dbReference type="EMBL" id="JAEUAW010000004">
    <property type="protein sequence ID" value="MBW9093338.1"/>
    <property type="molecule type" value="Genomic_DNA"/>
</dbReference>
<name>A0ABS7HN48_9MICO</name>
<gene>
    <name evidence="2" type="ORF">JNB62_06560</name>
</gene>
<feature type="transmembrane region" description="Helical" evidence="1">
    <location>
        <begin position="6"/>
        <end position="25"/>
    </location>
</feature>
<feature type="transmembrane region" description="Helical" evidence="1">
    <location>
        <begin position="56"/>
        <end position="71"/>
    </location>
</feature>
<accession>A0ABS7HN48</accession>
<protein>
    <submittedName>
        <fullName evidence="2">DUF4956 domain-containing protein</fullName>
    </submittedName>
</protein>
<keyword evidence="1" id="KW-0472">Membrane</keyword>
<evidence type="ECO:0000256" key="1">
    <source>
        <dbReference type="SAM" id="Phobius"/>
    </source>
</evidence>
<proteinExistence type="predicted"/>
<feature type="transmembrane region" description="Helical" evidence="1">
    <location>
        <begin position="32"/>
        <end position="50"/>
    </location>
</feature>
<sequence length="197" mass="21013">MTTSALILIGIDLAAALVLSLGLYYRRHHRRDLVVAFLGVNVGVMAVAAVLGTAEVAMGLGLGLFGVLSIIRLRSSEITQREVAYYFAALAIGLVTGLPQADPWPVAALVALILVVLWAADHPAFLARARHQVVRLDRAVTDDDELRSELEARLGGVVSSTTVHELDLVNDTTLVDVRYRMPRPGARAVTAVAGAGR</sequence>
<dbReference type="RefSeq" id="WP_220300067.1">
    <property type="nucleotide sequence ID" value="NZ_JAEUAW010000004.1"/>
</dbReference>
<organism evidence="2 3">
    <name type="scientific">Microbacterium jejuense</name>
    <dbReference type="NCBI Taxonomy" id="1263637"/>
    <lineage>
        <taxon>Bacteria</taxon>
        <taxon>Bacillati</taxon>
        <taxon>Actinomycetota</taxon>
        <taxon>Actinomycetes</taxon>
        <taxon>Micrococcales</taxon>
        <taxon>Microbacteriaceae</taxon>
        <taxon>Microbacterium</taxon>
    </lineage>
</organism>
<reference evidence="2 3" key="1">
    <citation type="journal article" date="2021" name="MBio">
        <title>Poor Competitiveness of Bradyrhizobium in Pigeon Pea Root Colonization in Indian Soils.</title>
        <authorList>
            <person name="Chalasani D."/>
            <person name="Basu A."/>
            <person name="Pullabhotla S.V.S.R.N."/>
            <person name="Jorrin B."/>
            <person name="Neal A.L."/>
            <person name="Poole P.S."/>
            <person name="Podile A.R."/>
            <person name="Tkacz A."/>
        </authorList>
    </citation>
    <scope>NUCLEOTIDE SEQUENCE [LARGE SCALE GENOMIC DNA]</scope>
    <source>
        <strain evidence="2 3">HU14</strain>
    </source>
</reference>
<keyword evidence="3" id="KW-1185">Reference proteome</keyword>
<dbReference type="Pfam" id="PF16316">
    <property type="entry name" value="DUF4956"/>
    <property type="match status" value="1"/>
</dbReference>
<feature type="transmembrane region" description="Helical" evidence="1">
    <location>
        <begin position="83"/>
        <end position="101"/>
    </location>
</feature>
<keyword evidence="1" id="KW-0812">Transmembrane</keyword>
<feature type="transmembrane region" description="Helical" evidence="1">
    <location>
        <begin position="107"/>
        <end position="126"/>
    </location>
</feature>